<feature type="signal peptide" evidence="1">
    <location>
        <begin position="1"/>
        <end position="17"/>
    </location>
</feature>
<evidence type="ECO:0000256" key="1">
    <source>
        <dbReference type="SAM" id="SignalP"/>
    </source>
</evidence>
<evidence type="ECO:0000313" key="2">
    <source>
        <dbReference type="EMBL" id="GEY66592.1"/>
    </source>
</evidence>
<reference evidence="2" key="1">
    <citation type="journal article" date="2019" name="Sci. Rep.">
        <title>Draft genome of Tanacetum cinerariifolium, the natural source of mosquito coil.</title>
        <authorList>
            <person name="Yamashiro T."/>
            <person name="Shiraishi A."/>
            <person name="Satake H."/>
            <person name="Nakayama K."/>
        </authorList>
    </citation>
    <scope>NUCLEOTIDE SEQUENCE</scope>
</reference>
<organism evidence="2">
    <name type="scientific">Tanacetum cinerariifolium</name>
    <name type="common">Dalmatian daisy</name>
    <name type="synonym">Chrysanthemum cinerariifolium</name>
    <dbReference type="NCBI Taxonomy" id="118510"/>
    <lineage>
        <taxon>Eukaryota</taxon>
        <taxon>Viridiplantae</taxon>
        <taxon>Streptophyta</taxon>
        <taxon>Embryophyta</taxon>
        <taxon>Tracheophyta</taxon>
        <taxon>Spermatophyta</taxon>
        <taxon>Magnoliopsida</taxon>
        <taxon>eudicotyledons</taxon>
        <taxon>Gunneridae</taxon>
        <taxon>Pentapetalae</taxon>
        <taxon>asterids</taxon>
        <taxon>campanulids</taxon>
        <taxon>Asterales</taxon>
        <taxon>Asteraceae</taxon>
        <taxon>Asteroideae</taxon>
        <taxon>Anthemideae</taxon>
        <taxon>Anthemidinae</taxon>
        <taxon>Tanacetum</taxon>
    </lineage>
</organism>
<comment type="caution">
    <text evidence="2">The sequence shown here is derived from an EMBL/GenBank/DDBJ whole genome shotgun (WGS) entry which is preliminary data.</text>
</comment>
<keyword evidence="1" id="KW-0732">Signal</keyword>
<name>A0A699HRD4_TANCI</name>
<proteinExistence type="predicted"/>
<dbReference type="EMBL" id="BKCJ010198345">
    <property type="protein sequence ID" value="GEY66592.1"/>
    <property type="molecule type" value="Genomic_DNA"/>
</dbReference>
<sequence length="156" mass="17647">MPILFWIIIACIRVAEAIKFKALPPEWSKFVTDVKLEKSLYTTNYDQLYTYLSQHERHANEKLMLVEAQEAGQILDEEKLAFIANLGIAKTSVAQQTIPQNSAFQTEDLDAYDSDCNDISSAKAVLMTNISSCDLDILFEVPYSDTYPNDMINPDV</sequence>
<protein>
    <submittedName>
        <fullName evidence="2">Integrase, catalytic region, zinc finger, CCHC-type, peptidase aspartic, catalytic</fullName>
    </submittedName>
</protein>
<feature type="chain" id="PRO_5025667868" evidence="1">
    <location>
        <begin position="18"/>
        <end position="156"/>
    </location>
</feature>
<dbReference type="AlphaFoldDB" id="A0A699HRD4"/>
<gene>
    <name evidence="2" type="ORF">Tci_438566</name>
</gene>
<accession>A0A699HRD4</accession>